<feature type="region of interest" description="Disordered" evidence="1">
    <location>
        <begin position="66"/>
        <end position="115"/>
    </location>
</feature>
<keyword evidence="3" id="KW-1185">Reference proteome</keyword>
<dbReference type="AlphaFoldDB" id="A0A843UUV4"/>
<dbReference type="EMBL" id="NMUH01000966">
    <property type="protein sequence ID" value="MQL87291.1"/>
    <property type="molecule type" value="Genomic_DNA"/>
</dbReference>
<reference evidence="2" key="1">
    <citation type="submission" date="2017-07" db="EMBL/GenBank/DDBJ databases">
        <title>Taro Niue Genome Assembly and Annotation.</title>
        <authorList>
            <person name="Atibalentja N."/>
            <person name="Keating K."/>
            <person name="Fields C.J."/>
        </authorList>
    </citation>
    <scope>NUCLEOTIDE SEQUENCE</scope>
    <source>
        <strain evidence="2">Niue_2</strain>
        <tissue evidence="2">Leaf</tissue>
    </source>
</reference>
<evidence type="ECO:0000256" key="1">
    <source>
        <dbReference type="SAM" id="MobiDB-lite"/>
    </source>
</evidence>
<dbReference type="Proteomes" id="UP000652761">
    <property type="component" value="Unassembled WGS sequence"/>
</dbReference>
<name>A0A843UUV4_COLES</name>
<sequence>MAWHFDTIDHVCTLRRSPSHLVLNQFSPTLDSNGGEGAPRKLTRNHHKWHALDGVTLNVQAHRRNSSTPVIQTEPSPQRLEKHNTSTVKHSASTDGDALNVWHTVPTGGHNMSTP</sequence>
<feature type="compositionally biased region" description="Polar residues" evidence="1">
    <location>
        <begin position="66"/>
        <end position="76"/>
    </location>
</feature>
<feature type="compositionally biased region" description="Polar residues" evidence="1">
    <location>
        <begin position="85"/>
        <end position="94"/>
    </location>
</feature>
<accession>A0A843UUV4</accession>
<protein>
    <submittedName>
        <fullName evidence="2">Uncharacterized protein</fullName>
    </submittedName>
</protein>
<evidence type="ECO:0000313" key="3">
    <source>
        <dbReference type="Proteomes" id="UP000652761"/>
    </source>
</evidence>
<comment type="caution">
    <text evidence="2">The sequence shown here is derived from an EMBL/GenBank/DDBJ whole genome shotgun (WGS) entry which is preliminary data.</text>
</comment>
<gene>
    <name evidence="2" type="ORF">Taro_019828</name>
</gene>
<evidence type="ECO:0000313" key="2">
    <source>
        <dbReference type="EMBL" id="MQL87291.1"/>
    </source>
</evidence>
<proteinExistence type="predicted"/>
<organism evidence="2 3">
    <name type="scientific">Colocasia esculenta</name>
    <name type="common">Wild taro</name>
    <name type="synonym">Arum esculentum</name>
    <dbReference type="NCBI Taxonomy" id="4460"/>
    <lineage>
        <taxon>Eukaryota</taxon>
        <taxon>Viridiplantae</taxon>
        <taxon>Streptophyta</taxon>
        <taxon>Embryophyta</taxon>
        <taxon>Tracheophyta</taxon>
        <taxon>Spermatophyta</taxon>
        <taxon>Magnoliopsida</taxon>
        <taxon>Liliopsida</taxon>
        <taxon>Araceae</taxon>
        <taxon>Aroideae</taxon>
        <taxon>Colocasieae</taxon>
        <taxon>Colocasia</taxon>
    </lineage>
</organism>
<feature type="region of interest" description="Disordered" evidence="1">
    <location>
        <begin position="28"/>
        <end position="48"/>
    </location>
</feature>